<dbReference type="AlphaFoldDB" id="A0AA47IDM3"/>
<dbReference type="Proteomes" id="UP001164737">
    <property type="component" value="Chromosome"/>
</dbReference>
<protein>
    <submittedName>
        <fullName evidence="2">C48 family peptidase</fullName>
    </submittedName>
</protein>
<feature type="region of interest" description="Disordered" evidence="1">
    <location>
        <begin position="60"/>
        <end position="105"/>
    </location>
</feature>
<feature type="compositionally biased region" description="Low complexity" evidence="1">
    <location>
        <begin position="65"/>
        <end position="78"/>
    </location>
</feature>
<reference evidence="2" key="1">
    <citation type="submission" date="2022-10" db="EMBL/GenBank/DDBJ databases">
        <title>Complete genome sequence resource for Xanthomonas hortorum isolated from Greek Oregano.</title>
        <authorList>
            <person name="Gonzalez-Tobon J."/>
            <person name="Helmann T.C."/>
            <person name="Daughtrey M."/>
            <person name="Stodghill P.V."/>
            <person name="Filiatrault M.J."/>
        </authorList>
    </citation>
    <scope>NUCLEOTIDE SEQUENCE</scope>
    <source>
        <strain evidence="2">Oregano 108</strain>
    </source>
</reference>
<proteinExistence type="predicted"/>
<accession>A0AA47IDM3</accession>
<evidence type="ECO:0000313" key="2">
    <source>
        <dbReference type="EMBL" id="WAH66839.1"/>
    </source>
</evidence>
<dbReference type="EMBL" id="CP107241">
    <property type="protein sequence ID" value="WAH66839.1"/>
    <property type="molecule type" value="Genomic_DNA"/>
</dbReference>
<sequence length="105" mass="11299">MKKLMKCTAIQPDYYSCGDHVLTGIEMLAHRVIDGTFDYAGGRDLSDIEPDRGLIRDRLAQAAQAPAESSVRSVSERPSNTRKRKASGGSSSNSTIGDRGSAAIR</sequence>
<dbReference type="RefSeq" id="WP_268215254.1">
    <property type="nucleotide sequence ID" value="NZ_CP107241.1"/>
</dbReference>
<evidence type="ECO:0000256" key="1">
    <source>
        <dbReference type="SAM" id="MobiDB-lite"/>
    </source>
</evidence>
<name>A0AA47IDM3_9XANT</name>
<organism evidence="2 3">
    <name type="scientific">Xanthomonas hortorum</name>
    <dbReference type="NCBI Taxonomy" id="56454"/>
    <lineage>
        <taxon>Bacteria</taxon>
        <taxon>Pseudomonadati</taxon>
        <taxon>Pseudomonadota</taxon>
        <taxon>Gammaproteobacteria</taxon>
        <taxon>Lysobacterales</taxon>
        <taxon>Lysobacteraceae</taxon>
        <taxon>Xanthomonas</taxon>
    </lineage>
</organism>
<gene>
    <name evidence="2" type="ORF">OEG85_06745</name>
</gene>
<dbReference type="Gene3D" id="3.40.395.10">
    <property type="entry name" value="Adenoviral Proteinase, Chain A"/>
    <property type="match status" value="1"/>
</dbReference>
<evidence type="ECO:0000313" key="3">
    <source>
        <dbReference type="Proteomes" id="UP001164737"/>
    </source>
</evidence>